<feature type="compositionally biased region" description="Basic residues" evidence="1">
    <location>
        <begin position="312"/>
        <end position="324"/>
    </location>
</feature>
<protein>
    <submittedName>
        <fullName evidence="2">Uncharacterized protein</fullName>
    </submittedName>
</protein>
<name>A0A9P7DAN0_9AGAM</name>
<proteinExistence type="predicted"/>
<feature type="non-terminal residue" evidence="2">
    <location>
        <position position="1"/>
    </location>
</feature>
<dbReference type="Proteomes" id="UP000719766">
    <property type="component" value="Unassembled WGS sequence"/>
</dbReference>
<evidence type="ECO:0000313" key="3">
    <source>
        <dbReference type="Proteomes" id="UP000719766"/>
    </source>
</evidence>
<organism evidence="2 3">
    <name type="scientific">Suillus plorans</name>
    <dbReference type="NCBI Taxonomy" id="116603"/>
    <lineage>
        <taxon>Eukaryota</taxon>
        <taxon>Fungi</taxon>
        <taxon>Dikarya</taxon>
        <taxon>Basidiomycota</taxon>
        <taxon>Agaricomycotina</taxon>
        <taxon>Agaricomycetes</taxon>
        <taxon>Agaricomycetidae</taxon>
        <taxon>Boletales</taxon>
        <taxon>Suillineae</taxon>
        <taxon>Suillaceae</taxon>
        <taxon>Suillus</taxon>
    </lineage>
</organism>
<dbReference type="EMBL" id="JABBWE010000105">
    <property type="protein sequence ID" value="KAG1785684.1"/>
    <property type="molecule type" value="Genomic_DNA"/>
</dbReference>
<dbReference type="OrthoDB" id="2665632at2759"/>
<dbReference type="AlphaFoldDB" id="A0A9P7DAN0"/>
<feature type="non-terminal residue" evidence="2">
    <location>
        <position position="324"/>
    </location>
</feature>
<evidence type="ECO:0000256" key="1">
    <source>
        <dbReference type="SAM" id="MobiDB-lite"/>
    </source>
</evidence>
<keyword evidence="3" id="KW-1185">Reference proteome</keyword>
<evidence type="ECO:0000313" key="2">
    <source>
        <dbReference type="EMBL" id="KAG1785684.1"/>
    </source>
</evidence>
<comment type="caution">
    <text evidence="2">The sequence shown here is derived from an EMBL/GenBank/DDBJ whole genome shotgun (WGS) entry which is preliminary data.</text>
</comment>
<reference evidence="2" key="1">
    <citation type="journal article" date="2020" name="New Phytol.">
        <title>Comparative genomics reveals dynamic genome evolution in host specialist ectomycorrhizal fungi.</title>
        <authorList>
            <person name="Lofgren L.A."/>
            <person name="Nguyen N.H."/>
            <person name="Vilgalys R."/>
            <person name="Ruytinx J."/>
            <person name="Liao H.L."/>
            <person name="Branco S."/>
            <person name="Kuo A."/>
            <person name="LaButti K."/>
            <person name="Lipzen A."/>
            <person name="Andreopoulos W."/>
            <person name="Pangilinan J."/>
            <person name="Riley R."/>
            <person name="Hundley H."/>
            <person name="Na H."/>
            <person name="Barry K."/>
            <person name="Grigoriev I.V."/>
            <person name="Stajich J.E."/>
            <person name="Kennedy P.G."/>
        </authorList>
    </citation>
    <scope>NUCLEOTIDE SEQUENCE</scope>
    <source>
        <strain evidence="2">S12</strain>
    </source>
</reference>
<dbReference type="GeneID" id="64590172"/>
<sequence>GLRITATPMGGFPTPQLGQSTWRNVSQVLKEKWPQKEGAKAWVRTYRAKYETNAQGTLAKLKEAITKIIGDSDAENLVVSTPTAAAELVEHLPPPWHFLISGVPPEAIKRLVRQQVCSSPEISCFFIPFEQPLPTYALTLENFSFPDSDTTNRTIAEIVKETIRSNPDVLQFIHDNIPIPDAEAAIRTIKSVRVSSLNIAHSKSNKETVWNVYFDSPPNFSLKQYFDWTSLLRDFFYISEDYGYGTARQDAQFTCVGCKSFDHPTGLCPFPKIPGWFGPSTAEETNATLDNRTMSHHGRGMQNNGRGGRGMTRGHSRGATRGKG</sequence>
<feature type="region of interest" description="Disordered" evidence="1">
    <location>
        <begin position="291"/>
        <end position="324"/>
    </location>
</feature>
<dbReference type="RefSeq" id="XP_041153167.1">
    <property type="nucleotide sequence ID" value="XM_041296408.1"/>
</dbReference>
<accession>A0A9P7DAN0</accession>
<gene>
    <name evidence="2" type="ORF">HD556DRAFT_1202508</name>
</gene>